<evidence type="ECO:0000313" key="4">
    <source>
        <dbReference type="EMBL" id="CAB4731128.1"/>
    </source>
</evidence>
<dbReference type="GO" id="GO:0005198">
    <property type="term" value="F:structural molecule activity"/>
    <property type="evidence" value="ECO:0007669"/>
    <property type="project" value="InterPro"/>
</dbReference>
<name>A0A6J6S8X0_9ZZZZ</name>
<dbReference type="GO" id="GO:0009424">
    <property type="term" value="C:bacterial-type flagellum hook"/>
    <property type="evidence" value="ECO:0007669"/>
    <property type="project" value="InterPro"/>
</dbReference>
<dbReference type="InterPro" id="IPR001492">
    <property type="entry name" value="Flagellin"/>
</dbReference>
<dbReference type="PANTHER" id="PTHR42792:SF1">
    <property type="entry name" value="FLAGELLAR HOOK-ASSOCIATED PROTEIN 3"/>
    <property type="match status" value="1"/>
</dbReference>
<gene>
    <name evidence="4" type="ORF">UFOPK2761_00512</name>
</gene>
<dbReference type="InterPro" id="IPR046358">
    <property type="entry name" value="Flagellin_C"/>
</dbReference>
<dbReference type="EMBL" id="CAEZYQ010000003">
    <property type="protein sequence ID" value="CAB4731128.1"/>
    <property type="molecule type" value="Genomic_DNA"/>
</dbReference>
<evidence type="ECO:0000259" key="2">
    <source>
        <dbReference type="Pfam" id="PF00669"/>
    </source>
</evidence>
<organism evidence="4">
    <name type="scientific">freshwater metagenome</name>
    <dbReference type="NCBI Taxonomy" id="449393"/>
    <lineage>
        <taxon>unclassified sequences</taxon>
        <taxon>metagenomes</taxon>
        <taxon>ecological metagenomes</taxon>
    </lineage>
</organism>
<reference evidence="4" key="1">
    <citation type="submission" date="2020-05" db="EMBL/GenBank/DDBJ databases">
        <authorList>
            <person name="Chiriac C."/>
            <person name="Salcher M."/>
            <person name="Ghai R."/>
            <person name="Kavagutti S V."/>
        </authorList>
    </citation>
    <scope>NUCLEOTIDE SEQUENCE</scope>
</reference>
<dbReference type="AlphaFoldDB" id="A0A6J6S8X0"/>
<sequence length="295" mass="31433">MAMVRVTQNMIAGRSVASLQAGLDRLARTQERLSTGKEINRPSDSPTDATTSMKIRVQVAQTQQHVRNAQNGLGWLDVTDTTLQGMADNLRRARELALQGANASTSPESAQALVTELRQIREGLLGQANTTYLDRPVFGGVTSGGKAFDATGQYIGLDAPVERSVADGVKVRIDVPGTDVVGPNGANLFDDLAALETALLTGDKTGIQTGLVAMEQRSKAVTRAQAAVGAAYNRVDSAERKGQDALVTLRTALSEVEDTDLPKAMVDLQMHEVAYQAALASTSRVMQPSLVDFLR</sequence>
<dbReference type="InterPro" id="IPR013384">
    <property type="entry name" value="Flagell_FlgL"/>
</dbReference>
<dbReference type="NCBIfam" id="TIGR02550">
    <property type="entry name" value="flagell_flgL"/>
    <property type="match status" value="1"/>
</dbReference>
<proteinExistence type="predicted"/>
<protein>
    <submittedName>
        <fullName evidence="4">Unannotated protein</fullName>
    </submittedName>
</protein>
<dbReference type="Gene3D" id="1.20.1330.10">
    <property type="entry name" value="f41 fragment of flagellin, N-terminal domain"/>
    <property type="match status" value="1"/>
</dbReference>
<feature type="domain" description="Flagellin C-terminal" evidence="3">
    <location>
        <begin position="213"/>
        <end position="294"/>
    </location>
</feature>
<dbReference type="PANTHER" id="PTHR42792">
    <property type="entry name" value="FLAGELLIN"/>
    <property type="match status" value="1"/>
</dbReference>
<keyword evidence="1" id="KW-0975">Bacterial flagellum</keyword>
<evidence type="ECO:0000256" key="1">
    <source>
        <dbReference type="ARBA" id="ARBA00023143"/>
    </source>
</evidence>
<feature type="domain" description="Flagellin N-terminal" evidence="2">
    <location>
        <begin position="8"/>
        <end position="131"/>
    </location>
</feature>
<dbReference type="GO" id="GO:0071973">
    <property type="term" value="P:bacterial-type flagellum-dependent cell motility"/>
    <property type="evidence" value="ECO:0007669"/>
    <property type="project" value="InterPro"/>
</dbReference>
<evidence type="ECO:0000259" key="3">
    <source>
        <dbReference type="Pfam" id="PF00700"/>
    </source>
</evidence>
<dbReference type="InterPro" id="IPR001029">
    <property type="entry name" value="Flagellin_N"/>
</dbReference>
<dbReference type="Pfam" id="PF00700">
    <property type="entry name" value="Flagellin_C"/>
    <property type="match status" value="1"/>
</dbReference>
<accession>A0A6J6S8X0</accession>
<dbReference type="Pfam" id="PF00669">
    <property type="entry name" value="Flagellin_N"/>
    <property type="match status" value="1"/>
</dbReference>
<dbReference type="SUPFAM" id="SSF64518">
    <property type="entry name" value="Phase 1 flagellin"/>
    <property type="match status" value="1"/>
</dbReference>